<dbReference type="OrthoDB" id="7365442at2"/>
<organism evidence="2 3">
    <name type="scientific">Rhodovarius crocodyli</name>
    <dbReference type="NCBI Taxonomy" id="1979269"/>
    <lineage>
        <taxon>Bacteria</taxon>
        <taxon>Pseudomonadati</taxon>
        <taxon>Pseudomonadota</taxon>
        <taxon>Alphaproteobacteria</taxon>
        <taxon>Acetobacterales</taxon>
        <taxon>Roseomonadaceae</taxon>
        <taxon>Rhodovarius</taxon>
    </lineage>
</organism>
<dbReference type="InterPro" id="IPR029062">
    <property type="entry name" value="Class_I_gatase-like"/>
</dbReference>
<dbReference type="InterPro" id="IPR017926">
    <property type="entry name" value="GATASE"/>
</dbReference>
<evidence type="ECO:0000313" key="2">
    <source>
        <dbReference type="EMBL" id="RVT95516.1"/>
    </source>
</evidence>
<accession>A0A437MCZ5</accession>
<feature type="domain" description="Glutamine amidotransferase" evidence="1">
    <location>
        <begin position="50"/>
        <end position="180"/>
    </location>
</feature>
<proteinExistence type="predicted"/>
<dbReference type="RefSeq" id="WP_127788375.1">
    <property type="nucleotide sequence ID" value="NZ_SACL01000005.1"/>
</dbReference>
<keyword evidence="2" id="KW-0315">Glutamine amidotransferase</keyword>
<dbReference type="Pfam" id="PF00117">
    <property type="entry name" value="GATase"/>
    <property type="match status" value="1"/>
</dbReference>
<reference evidence="2 3" key="1">
    <citation type="submission" date="2019-01" db="EMBL/GenBank/DDBJ databases">
        <authorList>
            <person name="Chen W.-M."/>
        </authorList>
    </citation>
    <scope>NUCLEOTIDE SEQUENCE [LARGE SCALE GENOMIC DNA]</scope>
    <source>
        <strain evidence="2 3">CCP-6</strain>
    </source>
</reference>
<dbReference type="CDD" id="cd01741">
    <property type="entry name" value="GATase1_1"/>
    <property type="match status" value="1"/>
</dbReference>
<dbReference type="SUPFAM" id="SSF52317">
    <property type="entry name" value="Class I glutamine amidotransferase-like"/>
    <property type="match status" value="1"/>
</dbReference>
<dbReference type="GO" id="GO:0005829">
    <property type="term" value="C:cytosol"/>
    <property type="evidence" value="ECO:0007669"/>
    <property type="project" value="TreeGrafter"/>
</dbReference>
<comment type="caution">
    <text evidence="2">The sequence shown here is derived from an EMBL/GenBank/DDBJ whole genome shotgun (WGS) entry which is preliminary data.</text>
</comment>
<keyword evidence="2" id="KW-0808">Transferase</keyword>
<dbReference type="PROSITE" id="PS51273">
    <property type="entry name" value="GATASE_TYPE_1"/>
    <property type="match status" value="1"/>
</dbReference>
<dbReference type="AlphaFoldDB" id="A0A437MCZ5"/>
<gene>
    <name evidence="2" type="ORF">EOD42_14990</name>
</gene>
<dbReference type="PANTHER" id="PTHR42695">
    <property type="entry name" value="GLUTAMINE AMIDOTRANSFERASE YLR126C-RELATED"/>
    <property type="match status" value="1"/>
</dbReference>
<dbReference type="PANTHER" id="PTHR42695:SF5">
    <property type="entry name" value="GLUTAMINE AMIDOTRANSFERASE YLR126C-RELATED"/>
    <property type="match status" value="1"/>
</dbReference>
<keyword evidence="3" id="KW-1185">Reference proteome</keyword>
<dbReference type="EMBL" id="SACL01000005">
    <property type="protein sequence ID" value="RVT95516.1"/>
    <property type="molecule type" value="Genomic_DNA"/>
</dbReference>
<evidence type="ECO:0000259" key="1">
    <source>
        <dbReference type="Pfam" id="PF00117"/>
    </source>
</evidence>
<name>A0A437MCZ5_9PROT</name>
<evidence type="ECO:0000313" key="3">
    <source>
        <dbReference type="Proteomes" id="UP000282957"/>
    </source>
</evidence>
<sequence length="226" mass="24656">MSLGILQCGAPPDYLAWAYGSYGEMSRELLAQPATIFDVTKGELPESPTAFSAYLVTGSPAGVYDDLPWIPPLMDFLRAARGRAKLVGICFGHQAIATAFGGEVVKSPKGWGLGLQRYRVTGQADWMEAPVAEVAAPAFHQDQVVRPPADARVMIESDFTPYAGLDYGDAISVQFHPEFRQDFCKVLVEGLRARWPDHADAALASYSQPDDCARVGGWIRNFLSRT</sequence>
<protein>
    <submittedName>
        <fullName evidence="2">Type 1 glutamine amidotransferase</fullName>
    </submittedName>
</protein>
<dbReference type="Gene3D" id="3.40.50.880">
    <property type="match status" value="1"/>
</dbReference>
<dbReference type="InterPro" id="IPR044992">
    <property type="entry name" value="ChyE-like"/>
</dbReference>
<dbReference type="Proteomes" id="UP000282957">
    <property type="component" value="Unassembled WGS sequence"/>
</dbReference>
<dbReference type="GO" id="GO:0016740">
    <property type="term" value="F:transferase activity"/>
    <property type="evidence" value="ECO:0007669"/>
    <property type="project" value="UniProtKB-KW"/>
</dbReference>